<comment type="caution">
    <text evidence="6">The sequence shown here is derived from an EMBL/GenBank/DDBJ whole genome shotgun (WGS) entry which is preliminary data.</text>
</comment>
<keyword evidence="4" id="KW-0472">Membrane</keyword>
<dbReference type="PANTHER" id="PTHR37422">
    <property type="entry name" value="TEICHURONIC ACID BIOSYNTHESIS PROTEIN TUAE"/>
    <property type="match status" value="1"/>
</dbReference>
<evidence type="ECO:0000259" key="5">
    <source>
        <dbReference type="Pfam" id="PF04932"/>
    </source>
</evidence>
<dbReference type="InterPro" id="IPR051533">
    <property type="entry name" value="WaaL-like"/>
</dbReference>
<protein>
    <submittedName>
        <fullName evidence="6">O-antigen ligase domain-containing protein</fullName>
    </submittedName>
</protein>
<dbReference type="GO" id="GO:0016874">
    <property type="term" value="F:ligase activity"/>
    <property type="evidence" value="ECO:0007669"/>
    <property type="project" value="UniProtKB-KW"/>
</dbReference>
<sequence>MRDSAGEHRLPVWPHATIYGLPPGLTSAAGVAVALLGAVTLATITVRFGPIPATAALGALVVAAAIAFDVRAGLWVVLAVAALLPYAVIPVKVVITPPILELAGLGVLGVWLLQVFLRRDVVIPPHPVLLGLIVFLAVTLFAFVLGIGRGYTTQTYHDYTKFLVSSSLFFVAWSSLRTLHDFRWMTVIFLGVTSTAALLGLALYAGGPAFTLAVLARLVPYGYPASRIVRFIEDDPTKPMRLTSTSVDPNSFAGLLALAFVVGVAQFVARRPVVPRWLAAGASVVSGLALLLTYSRAGWLGAAFGVGVVAIVRYRWLLLPGGMGLVGAIAFGIGEGFFQRLWQGFTLQDRATQMRLEEYRTALAILREYPAFGVGFGQAPTVELWTGVSSIYLLVAERMGLLGLGTFLLVVIGILGIGWRALRQAGWDERSDLLLAWLGAQGAALLIGLFDHYYVNISFPHMVAIFWFTHVMVLGLAVRAPGSVREGKSGTGEG</sequence>
<dbReference type="InterPro" id="IPR007016">
    <property type="entry name" value="O-antigen_ligase-rel_domated"/>
</dbReference>
<keyword evidence="2" id="KW-0812">Transmembrane</keyword>
<gene>
    <name evidence="6" type="ORF">ENP47_10420</name>
</gene>
<dbReference type="PANTHER" id="PTHR37422:SF13">
    <property type="entry name" value="LIPOPOLYSACCHARIDE BIOSYNTHESIS PROTEIN PA4999-RELATED"/>
    <property type="match status" value="1"/>
</dbReference>
<evidence type="ECO:0000256" key="4">
    <source>
        <dbReference type="ARBA" id="ARBA00023136"/>
    </source>
</evidence>
<dbReference type="Pfam" id="PF04932">
    <property type="entry name" value="Wzy_C"/>
    <property type="match status" value="1"/>
</dbReference>
<feature type="domain" description="O-antigen ligase-related" evidence="5">
    <location>
        <begin position="282"/>
        <end position="408"/>
    </location>
</feature>
<keyword evidence="3" id="KW-1133">Transmembrane helix</keyword>
<dbReference type="AlphaFoldDB" id="A0A7C1FSN3"/>
<comment type="subcellular location">
    <subcellularLocation>
        <location evidence="1">Membrane</location>
        <topology evidence="1">Multi-pass membrane protein</topology>
    </subcellularLocation>
</comment>
<name>A0A7C1FSN3_THERO</name>
<evidence type="ECO:0000256" key="2">
    <source>
        <dbReference type="ARBA" id="ARBA00022692"/>
    </source>
</evidence>
<evidence type="ECO:0000313" key="6">
    <source>
        <dbReference type="EMBL" id="HEF65997.1"/>
    </source>
</evidence>
<reference evidence="6" key="1">
    <citation type="journal article" date="2020" name="mSystems">
        <title>Genome- and Community-Level Interaction Insights into Carbon Utilization and Element Cycling Functions of Hydrothermarchaeota in Hydrothermal Sediment.</title>
        <authorList>
            <person name="Zhou Z."/>
            <person name="Liu Y."/>
            <person name="Xu W."/>
            <person name="Pan J."/>
            <person name="Luo Z.H."/>
            <person name="Li M."/>
        </authorList>
    </citation>
    <scope>NUCLEOTIDE SEQUENCE [LARGE SCALE GENOMIC DNA]</scope>
    <source>
        <strain evidence="6">SpSt-222</strain>
    </source>
</reference>
<evidence type="ECO:0000256" key="3">
    <source>
        <dbReference type="ARBA" id="ARBA00022989"/>
    </source>
</evidence>
<organism evidence="6">
    <name type="scientific">Thermomicrobium roseum</name>
    <dbReference type="NCBI Taxonomy" id="500"/>
    <lineage>
        <taxon>Bacteria</taxon>
        <taxon>Pseudomonadati</taxon>
        <taxon>Thermomicrobiota</taxon>
        <taxon>Thermomicrobia</taxon>
        <taxon>Thermomicrobiales</taxon>
        <taxon>Thermomicrobiaceae</taxon>
        <taxon>Thermomicrobium</taxon>
    </lineage>
</organism>
<proteinExistence type="predicted"/>
<dbReference type="EMBL" id="DSJL01000011">
    <property type="protein sequence ID" value="HEF65997.1"/>
    <property type="molecule type" value="Genomic_DNA"/>
</dbReference>
<evidence type="ECO:0000256" key="1">
    <source>
        <dbReference type="ARBA" id="ARBA00004141"/>
    </source>
</evidence>
<keyword evidence="6" id="KW-0436">Ligase</keyword>
<dbReference type="GO" id="GO:0016020">
    <property type="term" value="C:membrane"/>
    <property type="evidence" value="ECO:0007669"/>
    <property type="project" value="UniProtKB-SubCell"/>
</dbReference>
<accession>A0A7C1FSN3</accession>